<proteinExistence type="predicted"/>
<dbReference type="EMBL" id="BCSX01000056">
    <property type="protein sequence ID" value="GAS92705.1"/>
    <property type="molecule type" value="Genomic_DNA"/>
</dbReference>
<comment type="caution">
    <text evidence="2">The sequence shown here is derived from an EMBL/GenBank/DDBJ whole genome shotgun (WGS) entry which is preliminary data.</text>
</comment>
<evidence type="ECO:0000313" key="2">
    <source>
        <dbReference type="EMBL" id="GAS92705.1"/>
    </source>
</evidence>
<feature type="transmembrane region" description="Helical" evidence="1">
    <location>
        <begin position="12"/>
        <end position="32"/>
    </location>
</feature>
<reference evidence="3" key="2">
    <citation type="submission" date="2016-02" db="EMBL/GenBank/DDBJ databases">
        <title>Draft genome sequence of five rapidly growing Mycobacterium species.</title>
        <authorList>
            <person name="Katahira K."/>
            <person name="Gotou Y."/>
            <person name="Iida K."/>
            <person name="Ogura Y."/>
            <person name="Hayashi T."/>
        </authorList>
    </citation>
    <scope>NUCLEOTIDE SEQUENCE [LARGE SCALE GENOMIC DNA]</scope>
    <source>
        <strain evidence="3">JCM15654</strain>
    </source>
</reference>
<reference evidence="3" key="1">
    <citation type="journal article" date="2016" name="Genome Announc.">
        <title>Draft Genome Sequences of Five Rapidly Growing Mycobacterium Species, M. thermoresistibile, M. fortuitum subsp. acetamidolyticum, M. canariasense, M. brisbanense, and M. novocastrense.</title>
        <authorList>
            <person name="Katahira K."/>
            <person name="Ogura Y."/>
            <person name="Gotoh Y."/>
            <person name="Hayashi T."/>
        </authorList>
    </citation>
    <scope>NUCLEOTIDE SEQUENCE [LARGE SCALE GENOMIC DNA]</scope>
    <source>
        <strain evidence="3">JCM15654</strain>
    </source>
</reference>
<gene>
    <name evidence="2" type="ORF">RMCB_6801</name>
</gene>
<dbReference type="RefSeq" id="WP_062832258.1">
    <property type="nucleotide sequence ID" value="NZ_BCSX01000056.1"/>
</dbReference>
<evidence type="ECO:0000256" key="1">
    <source>
        <dbReference type="SAM" id="Phobius"/>
    </source>
</evidence>
<protein>
    <submittedName>
        <fullName evidence="2">Gp35</fullName>
    </submittedName>
</protein>
<keyword evidence="3" id="KW-1185">Reference proteome</keyword>
<dbReference type="STRING" id="146020.RMCB_6801"/>
<accession>A0A117I876</accession>
<organism evidence="2 3">
    <name type="scientific">Mycolicibacterium brisbanense</name>
    <dbReference type="NCBI Taxonomy" id="146020"/>
    <lineage>
        <taxon>Bacteria</taxon>
        <taxon>Bacillati</taxon>
        <taxon>Actinomycetota</taxon>
        <taxon>Actinomycetes</taxon>
        <taxon>Mycobacteriales</taxon>
        <taxon>Mycobacteriaceae</taxon>
        <taxon>Mycolicibacterium</taxon>
    </lineage>
</organism>
<keyword evidence="1" id="KW-1133">Transmembrane helix</keyword>
<evidence type="ECO:0000313" key="3">
    <source>
        <dbReference type="Proteomes" id="UP000069620"/>
    </source>
</evidence>
<keyword evidence="1" id="KW-0812">Transmembrane</keyword>
<dbReference type="InterPro" id="IPR022704">
    <property type="entry name" value="DUF2746"/>
</dbReference>
<keyword evidence="1" id="KW-0472">Membrane</keyword>
<name>A0A117I876_9MYCO</name>
<sequence>MGFSSVTLNSGNWLTLIAVVALGIFQVAHGFVTRPQRQAVKEIHEQREAVKEIHEQTVNTHDTNMRADIDKSIAISAATDAKVDRMLAERASDAAKMDLMLTEVREMRRDVSDHSTQIGEIRGELRHLRK</sequence>
<dbReference type="Proteomes" id="UP000069620">
    <property type="component" value="Unassembled WGS sequence"/>
</dbReference>
<dbReference type="Pfam" id="PF10874">
    <property type="entry name" value="DUF2746"/>
    <property type="match status" value="1"/>
</dbReference>
<dbReference type="AlphaFoldDB" id="A0A117I876"/>